<dbReference type="SUPFAM" id="SSF52141">
    <property type="entry name" value="Uracil-DNA glycosylase-like"/>
    <property type="match status" value="1"/>
</dbReference>
<keyword evidence="7" id="KW-0227">DNA damage</keyword>
<dbReference type="EC" id="3.2.2.27" evidence="3"/>
<evidence type="ECO:0000256" key="3">
    <source>
        <dbReference type="ARBA" id="ARBA00012030"/>
    </source>
</evidence>
<keyword evidence="6" id="KW-0479">Metal-binding</keyword>
<dbReference type="RefSeq" id="WP_160894168.1">
    <property type="nucleotide sequence ID" value="NZ_WUMU01000007.1"/>
</dbReference>
<evidence type="ECO:0000256" key="1">
    <source>
        <dbReference type="ARBA" id="ARBA00001400"/>
    </source>
</evidence>
<keyword evidence="9" id="KW-0408">Iron</keyword>
<evidence type="ECO:0000313" key="14">
    <source>
        <dbReference type="Proteomes" id="UP000477911"/>
    </source>
</evidence>
<dbReference type="PANTHER" id="PTHR33693:SF1">
    <property type="entry name" value="TYPE-4 URACIL-DNA GLYCOSYLASE"/>
    <property type="match status" value="1"/>
</dbReference>
<feature type="domain" description="Uracil-DNA glycosylase-like" evidence="12">
    <location>
        <begin position="98"/>
        <end position="249"/>
    </location>
</feature>
<reference evidence="13 14" key="1">
    <citation type="submission" date="2019-12" db="EMBL/GenBank/DDBJ databases">
        <authorList>
            <person name="Li M."/>
        </authorList>
    </citation>
    <scope>NUCLEOTIDE SEQUENCE [LARGE SCALE GENOMIC DNA]</scope>
    <source>
        <strain evidence="13 14">GBMRC 2024</strain>
    </source>
</reference>
<evidence type="ECO:0000256" key="9">
    <source>
        <dbReference type="ARBA" id="ARBA00023004"/>
    </source>
</evidence>
<evidence type="ECO:0000259" key="12">
    <source>
        <dbReference type="SMART" id="SM00986"/>
    </source>
</evidence>
<evidence type="ECO:0000256" key="4">
    <source>
        <dbReference type="ARBA" id="ARBA00019403"/>
    </source>
</evidence>
<dbReference type="SMART" id="SM00986">
    <property type="entry name" value="UDG"/>
    <property type="match status" value="1"/>
</dbReference>
<dbReference type="InterPro" id="IPR036895">
    <property type="entry name" value="Uracil-DNA_glycosylase-like_sf"/>
</dbReference>
<evidence type="ECO:0000256" key="5">
    <source>
        <dbReference type="ARBA" id="ARBA00022485"/>
    </source>
</evidence>
<name>A0A6L7G3Q6_9RHOB</name>
<dbReference type="Pfam" id="PF03167">
    <property type="entry name" value="UDG"/>
    <property type="match status" value="1"/>
</dbReference>
<dbReference type="PANTHER" id="PTHR33693">
    <property type="entry name" value="TYPE-5 URACIL-DNA GLYCOSYLASE"/>
    <property type="match status" value="1"/>
</dbReference>
<keyword evidence="11" id="KW-0234">DNA repair</keyword>
<dbReference type="AlphaFoldDB" id="A0A6L7G3Q6"/>
<dbReference type="SMART" id="SM00987">
    <property type="entry name" value="UreE_C"/>
    <property type="match status" value="1"/>
</dbReference>
<dbReference type="InterPro" id="IPR005273">
    <property type="entry name" value="Ura-DNA_glyco_family4"/>
</dbReference>
<dbReference type="EMBL" id="WUMU01000007">
    <property type="protein sequence ID" value="MXN18148.1"/>
    <property type="molecule type" value="Genomic_DNA"/>
</dbReference>
<sequence>MESAEDWHLARALLEWQLDMGVDECIGDTPVDRFVASQAARAPRPAAPAAPAVIRHELDPVEVAQAAAQGASTLEELRAAITAYEHCELRQGARHTVFCDGLPGAKVMILGEAPGRDEDREGRPFVGRAGQLLDRMFAAIGLSRDGETPDNAFYITNVMPWRPPQNRDPRPEEIAMMLPFVQRHIALARPEVLILMGNISCQAALNKRGILKLRGHWTKAFGIPALPMTHPAYLLRQPHAKREAWSDLLEIRAHLDGLG</sequence>
<evidence type="ECO:0000256" key="8">
    <source>
        <dbReference type="ARBA" id="ARBA00022801"/>
    </source>
</evidence>
<evidence type="ECO:0000256" key="11">
    <source>
        <dbReference type="ARBA" id="ARBA00023204"/>
    </source>
</evidence>
<evidence type="ECO:0000256" key="7">
    <source>
        <dbReference type="ARBA" id="ARBA00022763"/>
    </source>
</evidence>
<dbReference type="GO" id="GO:0051539">
    <property type="term" value="F:4 iron, 4 sulfur cluster binding"/>
    <property type="evidence" value="ECO:0007669"/>
    <property type="project" value="UniProtKB-KW"/>
</dbReference>
<comment type="caution">
    <text evidence="13">The sequence shown here is derived from an EMBL/GenBank/DDBJ whole genome shotgun (WGS) entry which is preliminary data.</text>
</comment>
<dbReference type="GO" id="GO:0004844">
    <property type="term" value="F:uracil DNA N-glycosylase activity"/>
    <property type="evidence" value="ECO:0007669"/>
    <property type="project" value="UniProtKB-EC"/>
</dbReference>
<keyword evidence="8" id="KW-0378">Hydrolase</keyword>
<dbReference type="InterPro" id="IPR005122">
    <property type="entry name" value="Uracil-DNA_glycosylase-like"/>
</dbReference>
<evidence type="ECO:0000256" key="2">
    <source>
        <dbReference type="ARBA" id="ARBA00006521"/>
    </source>
</evidence>
<dbReference type="Proteomes" id="UP000477911">
    <property type="component" value="Unassembled WGS sequence"/>
</dbReference>
<gene>
    <name evidence="13" type="ORF">GR170_09900</name>
</gene>
<comment type="similarity">
    <text evidence="2">Belongs to the uracil-DNA glycosylase (UDG) superfamily. Type 4 (UDGa) family.</text>
</comment>
<protein>
    <recommendedName>
        <fullName evidence="4">Type-4 uracil-DNA glycosylase</fullName>
        <ecNumber evidence="3">3.2.2.27</ecNumber>
    </recommendedName>
</protein>
<organism evidence="13 14">
    <name type="scientific">Pseudooceanicola albus</name>
    <dbReference type="NCBI Taxonomy" id="2692189"/>
    <lineage>
        <taxon>Bacteria</taxon>
        <taxon>Pseudomonadati</taxon>
        <taxon>Pseudomonadota</taxon>
        <taxon>Alphaproteobacteria</taxon>
        <taxon>Rhodobacterales</taxon>
        <taxon>Paracoccaceae</taxon>
        <taxon>Pseudooceanicola</taxon>
    </lineage>
</organism>
<dbReference type="CDD" id="cd10030">
    <property type="entry name" value="UDG-F4_TTUDGA_SPO1dp_like"/>
    <property type="match status" value="1"/>
</dbReference>
<keyword evidence="5" id="KW-0004">4Fe-4S</keyword>
<dbReference type="NCBIfam" id="TIGR00758">
    <property type="entry name" value="UDG_fam4"/>
    <property type="match status" value="1"/>
</dbReference>
<dbReference type="GO" id="GO:0006281">
    <property type="term" value="P:DNA repair"/>
    <property type="evidence" value="ECO:0007669"/>
    <property type="project" value="UniProtKB-KW"/>
</dbReference>
<keyword evidence="14" id="KW-1185">Reference proteome</keyword>
<proteinExistence type="inferred from homology"/>
<keyword evidence="10" id="KW-0411">Iron-sulfur</keyword>
<dbReference type="InterPro" id="IPR051536">
    <property type="entry name" value="UDG_Type-4/5"/>
</dbReference>
<evidence type="ECO:0000313" key="13">
    <source>
        <dbReference type="EMBL" id="MXN18148.1"/>
    </source>
</evidence>
<dbReference type="GO" id="GO:0046872">
    <property type="term" value="F:metal ion binding"/>
    <property type="evidence" value="ECO:0007669"/>
    <property type="project" value="UniProtKB-KW"/>
</dbReference>
<evidence type="ECO:0000256" key="10">
    <source>
        <dbReference type="ARBA" id="ARBA00023014"/>
    </source>
</evidence>
<evidence type="ECO:0000256" key="6">
    <source>
        <dbReference type="ARBA" id="ARBA00022723"/>
    </source>
</evidence>
<dbReference type="Gene3D" id="3.40.470.10">
    <property type="entry name" value="Uracil-DNA glycosylase-like domain"/>
    <property type="match status" value="1"/>
</dbReference>
<comment type="catalytic activity">
    <reaction evidence="1">
        <text>Hydrolyzes single-stranded DNA or mismatched double-stranded DNA and polynucleotides, releasing free uracil.</text>
        <dbReference type="EC" id="3.2.2.27"/>
    </reaction>
</comment>
<accession>A0A6L7G3Q6</accession>